<comment type="function">
    <text evidence="1 15 17">Specifically methylates guanosine-37 in various tRNAs.</text>
</comment>
<comment type="similarity">
    <text evidence="3 15 17">Belongs to the RNA methyltransferase TrmD family.</text>
</comment>
<dbReference type="RefSeq" id="WP_026655524.1">
    <property type="nucleotide sequence ID" value="NC_022538.1"/>
</dbReference>
<dbReference type="Gene3D" id="1.10.1270.20">
    <property type="entry name" value="tRNA(m1g37)methyltransferase, domain 2"/>
    <property type="match status" value="1"/>
</dbReference>
<protein>
    <recommendedName>
        <fullName evidence="6 15">tRNA (guanine-N(1)-)-methyltransferase</fullName>
        <ecNumber evidence="5 15">2.1.1.228</ecNumber>
    </recommendedName>
    <alternativeName>
        <fullName evidence="12 15">M1G-methyltransferase</fullName>
    </alternativeName>
    <alternativeName>
        <fullName evidence="13 15">tRNA [GM37] methyltransferase</fullName>
    </alternativeName>
</protein>
<dbReference type="EMBL" id="FO681347">
    <property type="protein sequence ID" value="CCV63830.1"/>
    <property type="molecule type" value="Genomic_DNA"/>
</dbReference>
<evidence type="ECO:0000313" key="19">
    <source>
        <dbReference type="EMBL" id="CCV63830.1"/>
    </source>
</evidence>
<reference evidence="19 20" key="1">
    <citation type="journal article" date="2013" name="J. Mol. Microbiol. Biotechnol.">
        <title>Analysis of the Complete Genomes of Acholeplasma brassicae , A. palmae and A. laidlawii and Their Comparison to the Obligate Parasites from ' Candidatus Phytoplasma'.</title>
        <authorList>
            <person name="Kube M."/>
            <person name="Siewert C."/>
            <person name="Migdoll A.M."/>
            <person name="Duduk B."/>
            <person name="Holz S."/>
            <person name="Rabus R."/>
            <person name="Seemuller E."/>
            <person name="Mitrovic J."/>
            <person name="Muller I."/>
            <person name="Buttner C."/>
            <person name="Reinhardt R."/>
        </authorList>
    </citation>
    <scope>NUCLEOTIDE SEQUENCE [LARGE SCALE GENOMIC DNA]</scope>
    <source>
        <strain evidence="19 20">J233</strain>
    </source>
</reference>
<evidence type="ECO:0000256" key="2">
    <source>
        <dbReference type="ARBA" id="ARBA00004496"/>
    </source>
</evidence>
<evidence type="ECO:0000256" key="15">
    <source>
        <dbReference type="HAMAP-Rule" id="MF_00605"/>
    </source>
</evidence>
<dbReference type="OrthoDB" id="9807416at2"/>
<evidence type="ECO:0000256" key="6">
    <source>
        <dbReference type="ARBA" id="ARBA00014679"/>
    </source>
</evidence>
<keyword evidence="7 15" id="KW-0963">Cytoplasm</keyword>
<keyword evidence="11 15" id="KW-0819">tRNA processing</keyword>
<dbReference type="PIRSF" id="PIRSF000386">
    <property type="entry name" value="tRNA_mtase"/>
    <property type="match status" value="1"/>
</dbReference>
<comment type="catalytic activity">
    <reaction evidence="14 15 17">
        <text>guanosine(37) in tRNA + S-adenosyl-L-methionine = N(1)-methylguanosine(37) in tRNA + S-adenosyl-L-homocysteine + H(+)</text>
        <dbReference type="Rhea" id="RHEA:36899"/>
        <dbReference type="Rhea" id="RHEA-COMP:10145"/>
        <dbReference type="Rhea" id="RHEA-COMP:10147"/>
        <dbReference type="ChEBI" id="CHEBI:15378"/>
        <dbReference type="ChEBI" id="CHEBI:57856"/>
        <dbReference type="ChEBI" id="CHEBI:59789"/>
        <dbReference type="ChEBI" id="CHEBI:73542"/>
        <dbReference type="ChEBI" id="CHEBI:74269"/>
        <dbReference type="EC" id="2.1.1.228"/>
    </reaction>
</comment>
<dbReference type="InterPro" id="IPR029026">
    <property type="entry name" value="tRNA_m1G_MTases_N"/>
</dbReference>
<evidence type="ECO:0000256" key="13">
    <source>
        <dbReference type="ARBA" id="ARBA00033392"/>
    </source>
</evidence>
<organism evidence="19 20">
    <name type="scientific">Alteracholeplasma palmae (strain ATCC 49389 / J233)</name>
    <name type="common">Acholeplasma palmae</name>
    <dbReference type="NCBI Taxonomy" id="1318466"/>
    <lineage>
        <taxon>Bacteria</taxon>
        <taxon>Bacillati</taxon>
        <taxon>Mycoplasmatota</taxon>
        <taxon>Mollicutes</taxon>
        <taxon>Acholeplasmatales</taxon>
        <taxon>Acholeplasmataceae</taxon>
        <taxon>Acholeplasma</taxon>
    </lineage>
</organism>
<evidence type="ECO:0000256" key="4">
    <source>
        <dbReference type="ARBA" id="ARBA00011738"/>
    </source>
</evidence>
<dbReference type="EC" id="2.1.1.228" evidence="5 15"/>
<evidence type="ECO:0000256" key="9">
    <source>
        <dbReference type="ARBA" id="ARBA00022679"/>
    </source>
</evidence>
<dbReference type="CDD" id="cd18080">
    <property type="entry name" value="TrmD-like"/>
    <property type="match status" value="1"/>
</dbReference>
<dbReference type="PANTHER" id="PTHR46417">
    <property type="entry name" value="TRNA (GUANINE-N(1)-)-METHYLTRANSFERASE"/>
    <property type="match status" value="1"/>
</dbReference>
<comment type="subcellular location">
    <subcellularLocation>
        <location evidence="2 15 17">Cytoplasm</location>
    </subcellularLocation>
</comment>
<dbReference type="HAMAP" id="MF_00605">
    <property type="entry name" value="TrmD"/>
    <property type="match status" value="1"/>
</dbReference>
<gene>
    <name evidence="15 19" type="primary">trmD</name>
    <name evidence="19" type="ORF">BN85402530</name>
</gene>
<dbReference type="AlphaFoldDB" id="U4KNQ0"/>
<dbReference type="GO" id="GO:0052906">
    <property type="term" value="F:tRNA (guanine(37)-N1)-methyltransferase activity"/>
    <property type="evidence" value="ECO:0007669"/>
    <property type="project" value="UniProtKB-UniRule"/>
</dbReference>
<feature type="binding site" evidence="15 16">
    <location>
        <position position="111"/>
    </location>
    <ligand>
        <name>S-adenosyl-L-methionine</name>
        <dbReference type="ChEBI" id="CHEBI:59789"/>
    </ligand>
</feature>
<dbReference type="STRING" id="1318466.BN85402530"/>
<dbReference type="GO" id="GO:0002939">
    <property type="term" value="P:tRNA N1-guanine methylation"/>
    <property type="evidence" value="ECO:0007669"/>
    <property type="project" value="TreeGrafter"/>
</dbReference>
<accession>U4KNQ0</accession>
<evidence type="ECO:0000256" key="17">
    <source>
        <dbReference type="RuleBase" id="RU003464"/>
    </source>
</evidence>
<evidence type="ECO:0000256" key="11">
    <source>
        <dbReference type="ARBA" id="ARBA00022694"/>
    </source>
</evidence>
<feature type="domain" description="tRNA methyltransferase TRMD/TRM10-type" evidence="18">
    <location>
        <begin position="1"/>
        <end position="222"/>
    </location>
</feature>
<dbReference type="Pfam" id="PF01746">
    <property type="entry name" value="tRNA_m1G_MT"/>
    <property type="match status" value="1"/>
</dbReference>
<dbReference type="NCBIfam" id="TIGR00088">
    <property type="entry name" value="trmD"/>
    <property type="match status" value="1"/>
</dbReference>
<evidence type="ECO:0000256" key="14">
    <source>
        <dbReference type="ARBA" id="ARBA00047783"/>
    </source>
</evidence>
<evidence type="ECO:0000259" key="18">
    <source>
        <dbReference type="Pfam" id="PF01746"/>
    </source>
</evidence>
<dbReference type="InterPro" id="IPR016009">
    <property type="entry name" value="tRNA_MeTrfase_TRMD/TRM10"/>
</dbReference>
<dbReference type="InterPro" id="IPR023148">
    <property type="entry name" value="tRNA_m1G_MeTrfase_C_sf"/>
</dbReference>
<dbReference type="FunFam" id="1.10.1270.20:FF:000001">
    <property type="entry name" value="tRNA (guanine-N(1)-)-methyltransferase"/>
    <property type="match status" value="1"/>
</dbReference>
<dbReference type="Proteomes" id="UP000032740">
    <property type="component" value="Chromosome"/>
</dbReference>
<dbReference type="HOGENOM" id="CLU_047363_0_1_14"/>
<keyword evidence="10 15" id="KW-0949">S-adenosyl-L-methionine</keyword>
<evidence type="ECO:0000256" key="3">
    <source>
        <dbReference type="ARBA" id="ARBA00007630"/>
    </source>
</evidence>
<feature type="binding site" evidence="15 16">
    <location>
        <begin position="130"/>
        <end position="135"/>
    </location>
    <ligand>
        <name>S-adenosyl-L-methionine</name>
        <dbReference type="ChEBI" id="CHEBI:59789"/>
    </ligand>
</feature>
<name>U4KNQ0_ALTPJ</name>
<dbReference type="Gene3D" id="3.40.1280.10">
    <property type="match status" value="1"/>
</dbReference>
<dbReference type="FunFam" id="3.40.1280.10:FF:000001">
    <property type="entry name" value="tRNA (guanine-N(1)-)-methyltransferase"/>
    <property type="match status" value="1"/>
</dbReference>
<dbReference type="KEGG" id="apal:BN85402530"/>
<evidence type="ECO:0000256" key="5">
    <source>
        <dbReference type="ARBA" id="ARBA00012807"/>
    </source>
</evidence>
<evidence type="ECO:0000256" key="8">
    <source>
        <dbReference type="ARBA" id="ARBA00022603"/>
    </source>
</evidence>
<sequence>MIVDIITIFPDFFDRFLETSIVKRAIEKGKLTVNIHDLRDYSLNKHKQIDDTPYGGGVGMLMTFPPFYECLQKIKTDNSKIIMLSPQGNVFDQTVATHYAQTESHLIILCGHYEGIDARILDYVDYEISIGDYVLTGGELASMIIVDAITRLLPGVINESSYLEDSHQNGLLKYPQYTKPENYKDHKVPEVLLSGHHENIRKWRETESLRTTYLKRPDLLEKKQLTKEELKILEKIKKETNK</sequence>
<comment type="subunit">
    <text evidence="4 15 17">Homodimer.</text>
</comment>
<keyword evidence="20" id="KW-1185">Reference proteome</keyword>
<evidence type="ECO:0000256" key="1">
    <source>
        <dbReference type="ARBA" id="ARBA00002634"/>
    </source>
</evidence>
<evidence type="ECO:0000256" key="16">
    <source>
        <dbReference type="PIRSR" id="PIRSR000386-1"/>
    </source>
</evidence>
<dbReference type="PANTHER" id="PTHR46417:SF1">
    <property type="entry name" value="TRNA (GUANINE-N(1)-)-METHYLTRANSFERASE"/>
    <property type="match status" value="1"/>
</dbReference>
<dbReference type="InterPro" id="IPR002649">
    <property type="entry name" value="tRNA_m1G_MeTrfase_TrmD"/>
</dbReference>
<dbReference type="InterPro" id="IPR029028">
    <property type="entry name" value="Alpha/beta_knot_MTases"/>
</dbReference>
<dbReference type="NCBIfam" id="NF000648">
    <property type="entry name" value="PRK00026.1"/>
    <property type="match status" value="1"/>
</dbReference>
<evidence type="ECO:0000256" key="12">
    <source>
        <dbReference type="ARBA" id="ARBA00029736"/>
    </source>
</evidence>
<evidence type="ECO:0000313" key="20">
    <source>
        <dbReference type="Proteomes" id="UP000032740"/>
    </source>
</evidence>
<dbReference type="SUPFAM" id="SSF75217">
    <property type="entry name" value="alpha/beta knot"/>
    <property type="match status" value="1"/>
</dbReference>
<proteinExistence type="inferred from homology"/>
<evidence type="ECO:0000256" key="10">
    <source>
        <dbReference type="ARBA" id="ARBA00022691"/>
    </source>
</evidence>
<dbReference type="GO" id="GO:0005829">
    <property type="term" value="C:cytosol"/>
    <property type="evidence" value="ECO:0007669"/>
    <property type="project" value="TreeGrafter"/>
</dbReference>
<keyword evidence="9 15" id="KW-0808">Transferase</keyword>
<evidence type="ECO:0000256" key="7">
    <source>
        <dbReference type="ARBA" id="ARBA00022490"/>
    </source>
</evidence>
<keyword evidence="8 15" id="KW-0489">Methyltransferase</keyword>